<dbReference type="Gene3D" id="2.60.120.560">
    <property type="entry name" value="Exo-inulinase, domain 1"/>
    <property type="match status" value="1"/>
</dbReference>
<name>A0A1Y6K4N5_9CHLR</name>
<reference evidence="3" key="1">
    <citation type="submission" date="2017-05" db="EMBL/GenBank/DDBJ databases">
        <authorList>
            <person name="Kirkegaard R."/>
            <person name="Mcilroy J S."/>
        </authorList>
    </citation>
    <scope>NUCLEOTIDE SEQUENCE [LARGE SCALE GENOMIC DNA]</scope>
</reference>
<dbReference type="OrthoDB" id="164037at2"/>
<evidence type="ECO:0000313" key="3">
    <source>
        <dbReference type="Proteomes" id="UP000195514"/>
    </source>
</evidence>
<dbReference type="PROSITE" id="PS51257">
    <property type="entry name" value="PROKAR_LIPOPROTEIN"/>
    <property type="match status" value="1"/>
</dbReference>
<dbReference type="EMBL" id="LT859958">
    <property type="protein sequence ID" value="SMX54655.1"/>
    <property type="molecule type" value="Genomic_DNA"/>
</dbReference>
<dbReference type="RefSeq" id="WP_087862481.1">
    <property type="nucleotide sequence ID" value="NZ_LT859958.1"/>
</dbReference>
<keyword evidence="3" id="KW-1185">Reference proteome</keyword>
<dbReference type="Proteomes" id="UP000195514">
    <property type="component" value="Chromosome I"/>
</dbReference>
<evidence type="ECO:0000313" key="2">
    <source>
        <dbReference type="EMBL" id="SMX54655.1"/>
    </source>
</evidence>
<feature type="compositionally biased region" description="Low complexity" evidence="1">
    <location>
        <begin position="58"/>
        <end position="92"/>
    </location>
</feature>
<dbReference type="AlphaFoldDB" id="A0A1Y6K4N5"/>
<proteinExistence type="predicted"/>
<sequence length="287" mass="31151">MRKIVFISLFVITALVITGCSPEPKQEQLTDDLVATQVSLILTETAIQTALQQIPTHTETLEPSSTPEEEPTVAPSETPTDIPTETPTSTLTASDPAQVLGQPAWTYDFTGDTSPWDHVDTDQASFKTGGGFLNLTAKANANWHSWYLSAPTLKNAYVETTIQMPACSGADRIGLAVRGSSDGQQFYFLAITCDGRWGLFRMSENVTINTVSGFQEAKELTVGLADPHRVGIWMRDNSFRIFVDGVEVGSATDSTLTNAGYTGFLIAFANTPGFTVKVAQLKYWNVP</sequence>
<evidence type="ECO:0000256" key="1">
    <source>
        <dbReference type="SAM" id="MobiDB-lite"/>
    </source>
</evidence>
<accession>A0A1Y6K4N5</accession>
<gene>
    <name evidence="2" type="ORF">CFX1CAM_1590</name>
</gene>
<dbReference type="SUPFAM" id="SSF49899">
    <property type="entry name" value="Concanavalin A-like lectins/glucanases"/>
    <property type="match status" value="1"/>
</dbReference>
<dbReference type="KEGG" id="abat:CFX1CAM_1590"/>
<organism evidence="2 3">
    <name type="scientific">Candidatus Brevifilum fermentans</name>
    <dbReference type="NCBI Taxonomy" id="1986204"/>
    <lineage>
        <taxon>Bacteria</taxon>
        <taxon>Bacillati</taxon>
        <taxon>Chloroflexota</taxon>
        <taxon>Anaerolineae</taxon>
        <taxon>Anaerolineales</taxon>
        <taxon>Anaerolineaceae</taxon>
        <taxon>Candidatus Brevifilum</taxon>
    </lineage>
</organism>
<feature type="region of interest" description="Disordered" evidence="1">
    <location>
        <begin position="58"/>
        <end position="94"/>
    </location>
</feature>
<dbReference type="InterPro" id="IPR013320">
    <property type="entry name" value="ConA-like_dom_sf"/>
</dbReference>
<protein>
    <recommendedName>
        <fullName evidence="4">3-keto-disaccharide hydrolase domain-containing protein</fullName>
    </recommendedName>
</protein>
<evidence type="ECO:0008006" key="4">
    <source>
        <dbReference type="Google" id="ProtNLM"/>
    </source>
</evidence>